<feature type="binding site" evidence="10">
    <location>
        <position position="94"/>
    </location>
    <ligand>
        <name>GTP</name>
        <dbReference type="ChEBI" id="CHEBI:37565"/>
    </ligand>
</feature>
<dbReference type="UniPathway" id="UPA00344"/>
<evidence type="ECO:0000256" key="6">
    <source>
        <dbReference type="ARBA" id="ARBA00023014"/>
    </source>
</evidence>
<dbReference type="GO" id="GO:0051539">
    <property type="term" value="F:4 iron, 4 sulfur cluster binding"/>
    <property type="evidence" value="ECO:0007669"/>
    <property type="project" value="UniProtKB-UniRule"/>
</dbReference>
<feature type="binding site" evidence="10">
    <location>
        <position position="63"/>
    </location>
    <ligand>
        <name>GTP</name>
        <dbReference type="ChEBI" id="CHEBI:37565"/>
    </ligand>
</feature>
<name>A0A1B9F8K4_9BACT</name>
<comment type="similarity">
    <text evidence="10">Belongs to the radical SAM superfamily. MoaA family.</text>
</comment>
<feature type="binding site" evidence="10">
    <location>
        <position position="26"/>
    </location>
    <ligand>
        <name>S-adenosyl-L-methionine</name>
        <dbReference type="ChEBI" id="CHEBI:59789"/>
    </ligand>
</feature>
<dbReference type="SFLD" id="SFLDG01067">
    <property type="entry name" value="SPASM/twitch_domain_containing"/>
    <property type="match status" value="1"/>
</dbReference>
<keyword evidence="9 10" id="KW-0456">Lyase</keyword>
<dbReference type="SFLD" id="SFLDG01383">
    <property type="entry name" value="cyclic_pyranopterin_phosphate"/>
    <property type="match status" value="1"/>
</dbReference>
<feature type="domain" description="Radical SAM core" evidence="11">
    <location>
        <begin position="4"/>
        <end position="225"/>
    </location>
</feature>
<dbReference type="PATRIC" id="fig|1156395.6.peg.72"/>
<dbReference type="Proteomes" id="UP000093080">
    <property type="component" value="Unassembled WGS sequence"/>
</dbReference>
<organism evidence="12 13">
    <name type="scientific">Dissulfuribacter thermophilus</name>
    <dbReference type="NCBI Taxonomy" id="1156395"/>
    <lineage>
        <taxon>Bacteria</taxon>
        <taxon>Pseudomonadati</taxon>
        <taxon>Thermodesulfobacteriota</taxon>
        <taxon>Dissulfuribacteria</taxon>
        <taxon>Dissulfuribacterales</taxon>
        <taxon>Dissulfuribacteraceae</taxon>
        <taxon>Dissulfuribacter</taxon>
    </lineage>
</organism>
<dbReference type="CDD" id="cd21117">
    <property type="entry name" value="Twitch_MoaA"/>
    <property type="match status" value="1"/>
</dbReference>
<comment type="subunit">
    <text evidence="10">Monomer and homodimer.</text>
</comment>
<feature type="binding site" evidence="10">
    <location>
        <position position="189"/>
    </location>
    <ligand>
        <name>S-adenosyl-L-methionine</name>
        <dbReference type="ChEBI" id="CHEBI:59789"/>
    </ligand>
</feature>
<dbReference type="InterPro" id="IPR013483">
    <property type="entry name" value="MoaA"/>
</dbReference>
<keyword evidence="4 10" id="KW-0547">Nucleotide-binding</keyword>
<proteinExistence type="inferred from homology"/>
<dbReference type="CDD" id="cd01335">
    <property type="entry name" value="Radical_SAM"/>
    <property type="match status" value="1"/>
</dbReference>
<comment type="catalytic activity">
    <reaction evidence="10">
        <text>GTP + AH2 + S-adenosyl-L-methionine = (8S)-3',8-cyclo-7,8-dihydroguanosine 5'-triphosphate + 5'-deoxyadenosine + L-methionine + A + H(+)</text>
        <dbReference type="Rhea" id="RHEA:49576"/>
        <dbReference type="ChEBI" id="CHEBI:13193"/>
        <dbReference type="ChEBI" id="CHEBI:15378"/>
        <dbReference type="ChEBI" id="CHEBI:17319"/>
        <dbReference type="ChEBI" id="CHEBI:17499"/>
        <dbReference type="ChEBI" id="CHEBI:37565"/>
        <dbReference type="ChEBI" id="CHEBI:57844"/>
        <dbReference type="ChEBI" id="CHEBI:59789"/>
        <dbReference type="ChEBI" id="CHEBI:131766"/>
        <dbReference type="EC" id="4.1.99.22"/>
    </reaction>
</comment>
<dbReference type="GO" id="GO:0061798">
    <property type="term" value="F:GTP 3',8'-cyclase activity"/>
    <property type="evidence" value="ECO:0007669"/>
    <property type="project" value="UniProtKB-UniRule"/>
</dbReference>
<dbReference type="SFLD" id="SFLDG01386">
    <property type="entry name" value="main_SPASM_domain-containing"/>
    <property type="match status" value="1"/>
</dbReference>
<gene>
    <name evidence="10" type="primary">moaA</name>
    <name evidence="12" type="ORF">DBT_0073</name>
</gene>
<dbReference type="SMART" id="SM00729">
    <property type="entry name" value="Elp3"/>
    <property type="match status" value="1"/>
</dbReference>
<dbReference type="NCBIfam" id="NF001199">
    <property type="entry name" value="PRK00164.2-1"/>
    <property type="match status" value="1"/>
</dbReference>
<comment type="cofactor">
    <cofactor evidence="10">
        <name>[4Fe-4S] cluster</name>
        <dbReference type="ChEBI" id="CHEBI:49883"/>
    </cofactor>
    <text evidence="10">Binds 2 [4Fe-4S] clusters. Binds 1 [4Fe-4S] cluster coordinated with 3 cysteines and an exchangeable S-adenosyl-L-methionine and 1 [4Fe-4S] cluster coordinated with 3 cysteines and the GTP-derived substrate.</text>
</comment>
<dbReference type="InterPro" id="IPR010505">
    <property type="entry name" value="MoaA_twitch"/>
</dbReference>
<dbReference type="OrthoDB" id="9763993at2"/>
<keyword evidence="8 10" id="KW-0501">Molybdenum cofactor biosynthesis</keyword>
<dbReference type="PROSITE" id="PS51918">
    <property type="entry name" value="RADICAL_SAM"/>
    <property type="match status" value="1"/>
</dbReference>
<accession>A0A1B9F8K4</accession>
<dbReference type="Gene3D" id="3.20.20.70">
    <property type="entry name" value="Aldolase class I"/>
    <property type="match status" value="1"/>
</dbReference>
<dbReference type="PANTHER" id="PTHR22960:SF0">
    <property type="entry name" value="MOLYBDENUM COFACTOR BIOSYNTHESIS PROTEIN 1"/>
    <property type="match status" value="1"/>
</dbReference>
<evidence type="ECO:0000256" key="9">
    <source>
        <dbReference type="ARBA" id="ARBA00023239"/>
    </source>
</evidence>
<dbReference type="NCBIfam" id="TIGR02666">
    <property type="entry name" value="moaA"/>
    <property type="match status" value="1"/>
</dbReference>
<dbReference type="Pfam" id="PF04055">
    <property type="entry name" value="Radical_SAM"/>
    <property type="match status" value="1"/>
</dbReference>
<dbReference type="PANTHER" id="PTHR22960">
    <property type="entry name" value="MOLYBDOPTERIN COFACTOR SYNTHESIS PROTEIN A"/>
    <property type="match status" value="1"/>
</dbReference>
<dbReference type="AlphaFoldDB" id="A0A1B9F8K4"/>
<feature type="binding site" evidence="10">
    <location>
        <position position="13"/>
    </location>
    <ligand>
        <name>GTP</name>
        <dbReference type="ChEBI" id="CHEBI:37565"/>
    </ligand>
</feature>
<feature type="binding site" evidence="10">
    <location>
        <position position="255"/>
    </location>
    <ligand>
        <name>[4Fe-4S] cluster</name>
        <dbReference type="ChEBI" id="CHEBI:49883"/>
        <label>2</label>
        <note>4Fe-4S-substrate</note>
    </ligand>
</feature>
<dbReference type="STRING" id="1156395.DBT_0073"/>
<dbReference type="EMBL" id="MAGO01000001">
    <property type="protein sequence ID" value="OCC16256.1"/>
    <property type="molecule type" value="Genomic_DNA"/>
</dbReference>
<feature type="binding site" evidence="10">
    <location>
        <position position="258"/>
    </location>
    <ligand>
        <name>[4Fe-4S] cluster</name>
        <dbReference type="ChEBI" id="CHEBI:49883"/>
        <label>2</label>
        <note>4Fe-4S-substrate</note>
    </ligand>
</feature>
<evidence type="ECO:0000256" key="4">
    <source>
        <dbReference type="ARBA" id="ARBA00022741"/>
    </source>
</evidence>
<evidence type="ECO:0000256" key="7">
    <source>
        <dbReference type="ARBA" id="ARBA00023134"/>
    </source>
</evidence>
<dbReference type="GO" id="GO:0006777">
    <property type="term" value="P:Mo-molybdopterin cofactor biosynthetic process"/>
    <property type="evidence" value="ECO:0007669"/>
    <property type="project" value="UniProtKB-UniRule"/>
</dbReference>
<dbReference type="RefSeq" id="WP_067615309.1">
    <property type="nucleotide sequence ID" value="NZ_MAGO01000001.1"/>
</dbReference>
<evidence type="ECO:0000256" key="3">
    <source>
        <dbReference type="ARBA" id="ARBA00022723"/>
    </source>
</evidence>
<evidence type="ECO:0000313" key="12">
    <source>
        <dbReference type="EMBL" id="OCC16256.1"/>
    </source>
</evidence>
<evidence type="ECO:0000313" key="13">
    <source>
        <dbReference type="Proteomes" id="UP000093080"/>
    </source>
</evidence>
<dbReference type="HAMAP" id="MF_01225_B">
    <property type="entry name" value="MoaA_B"/>
    <property type="match status" value="1"/>
</dbReference>
<feature type="binding site" evidence="10">
    <location>
        <position position="67"/>
    </location>
    <ligand>
        <name>S-adenosyl-L-methionine</name>
        <dbReference type="ChEBI" id="CHEBI:59789"/>
    </ligand>
</feature>
<dbReference type="GO" id="GO:0061799">
    <property type="term" value="F:cyclic pyranopterin monophosphate synthase activity"/>
    <property type="evidence" value="ECO:0007669"/>
    <property type="project" value="TreeGrafter"/>
</dbReference>
<comment type="function">
    <text evidence="10">Catalyzes the cyclization of GTP to (8S)-3',8-cyclo-7,8-dihydroguanosine 5'-triphosphate.</text>
</comment>
<keyword evidence="2 10" id="KW-0949">S-adenosyl-L-methionine</keyword>
<dbReference type="EC" id="4.1.99.22" evidence="10"/>
<comment type="pathway">
    <text evidence="10">Cofactor biosynthesis; molybdopterin biosynthesis.</text>
</comment>
<evidence type="ECO:0000256" key="10">
    <source>
        <dbReference type="HAMAP-Rule" id="MF_01225"/>
    </source>
</evidence>
<dbReference type="GO" id="GO:0046872">
    <property type="term" value="F:metal ion binding"/>
    <property type="evidence" value="ECO:0007669"/>
    <property type="project" value="UniProtKB-KW"/>
</dbReference>
<evidence type="ECO:0000256" key="8">
    <source>
        <dbReference type="ARBA" id="ARBA00023150"/>
    </source>
</evidence>
<reference evidence="12 13" key="1">
    <citation type="submission" date="2016-06" db="EMBL/GenBank/DDBJ databases">
        <title>Respiratory ammonification of nitrate coupled to the oxidation of elemental sulfur in deep-sea autotrophic thermophilic bacteria.</title>
        <authorList>
            <person name="Slobodkina G.B."/>
            <person name="Mardanov A.V."/>
            <person name="Ravin N.V."/>
            <person name="Frolova A.A."/>
            <person name="Viryasiv M.B."/>
            <person name="Chernyh N.A."/>
            <person name="Bonch-Osmolovskaya E.A."/>
            <person name="Slobodkin A.I."/>
        </authorList>
    </citation>
    <scope>NUCLEOTIDE SEQUENCE [LARGE SCALE GENOMIC DNA]</scope>
    <source>
        <strain evidence="12 13">S69</strain>
    </source>
</reference>
<evidence type="ECO:0000256" key="1">
    <source>
        <dbReference type="ARBA" id="ARBA00022485"/>
    </source>
</evidence>
<dbReference type="InterPro" id="IPR013785">
    <property type="entry name" value="Aldolase_TIM"/>
</dbReference>
<keyword evidence="1 10" id="KW-0004">4Fe-4S</keyword>
<evidence type="ECO:0000256" key="5">
    <source>
        <dbReference type="ARBA" id="ARBA00023004"/>
    </source>
</evidence>
<dbReference type="SFLD" id="SFLDS00029">
    <property type="entry name" value="Radical_SAM"/>
    <property type="match status" value="1"/>
</dbReference>
<dbReference type="InterPro" id="IPR006638">
    <property type="entry name" value="Elp3/MiaA/NifB-like_rSAM"/>
</dbReference>
<feature type="binding site" evidence="10">
    <location>
        <position position="27"/>
    </location>
    <ligand>
        <name>[4Fe-4S] cluster</name>
        <dbReference type="ChEBI" id="CHEBI:49883"/>
        <label>1</label>
        <note>4Fe-4S-S-AdoMet</note>
    </ligand>
</feature>
<feature type="binding site" evidence="10">
    <location>
        <position position="155"/>
    </location>
    <ligand>
        <name>GTP</name>
        <dbReference type="ChEBI" id="CHEBI:37565"/>
    </ligand>
</feature>
<dbReference type="InterPro" id="IPR040064">
    <property type="entry name" value="MoaA-like"/>
</dbReference>
<feature type="binding site" evidence="10">
    <location>
        <position position="118"/>
    </location>
    <ligand>
        <name>S-adenosyl-L-methionine</name>
        <dbReference type="ChEBI" id="CHEBI:59789"/>
    </ligand>
</feature>
<keyword evidence="3 10" id="KW-0479">Metal-binding</keyword>
<dbReference type="GO" id="GO:1904047">
    <property type="term" value="F:S-adenosyl-L-methionine binding"/>
    <property type="evidence" value="ECO:0007669"/>
    <property type="project" value="UniProtKB-UniRule"/>
</dbReference>
<keyword evidence="5 10" id="KW-0408">Iron</keyword>
<keyword evidence="13" id="KW-1185">Reference proteome</keyword>
<feature type="binding site" evidence="10">
    <location>
        <position position="24"/>
    </location>
    <ligand>
        <name>[4Fe-4S] cluster</name>
        <dbReference type="ChEBI" id="CHEBI:49883"/>
        <label>1</label>
        <note>4Fe-4S-S-AdoMet</note>
    </ligand>
</feature>
<keyword evidence="7 10" id="KW-0342">GTP-binding</keyword>
<dbReference type="InterPro" id="IPR007197">
    <property type="entry name" value="rSAM"/>
</dbReference>
<evidence type="ECO:0000259" key="11">
    <source>
        <dbReference type="PROSITE" id="PS51918"/>
    </source>
</evidence>
<comment type="caution">
    <text evidence="12">The sequence shown here is derived from an EMBL/GenBank/DDBJ whole genome shotgun (WGS) entry which is preliminary data.</text>
</comment>
<dbReference type="GO" id="GO:0005525">
    <property type="term" value="F:GTP binding"/>
    <property type="evidence" value="ECO:0007669"/>
    <property type="project" value="UniProtKB-UniRule"/>
</dbReference>
<dbReference type="InterPro" id="IPR050105">
    <property type="entry name" value="MoCo_biosynth_MoaA/MoaC"/>
</dbReference>
<feature type="binding site" evidence="10">
    <location>
        <begin position="260"/>
        <end position="262"/>
    </location>
    <ligand>
        <name>GTP</name>
        <dbReference type="ChEBI" id="CHEBI:37565"/>
    </ligand>
</feature>
<keyword evidence="6 10" id="KW-0411">Iron-sulfur</keyword>
<evidence type="ECO:0000256" key="2">
    <source>
        <dbReference type="ARBA" id="ARBA00022691"/>
    </source>
</evidence>
<dbReference type="InterPro" id="IPR058240">
    <property type="entry name" value="rSAM_sf"/>
</dbReference>
<protein>
    <recommendedName>
        <fullName evidence="10">GTP 3',8-cyclase</fullName>
        <ecNumber evidence="10">4.1.99.22</ecNumber>
    </recommendedName>
    <alternativeName>
        <fullName evidence="10">Molybdenum cofactor biosynthesis protein A</fullName>
    </alternativeName>
</protein>
<feature type="binding site" evidence="10">
    <location>
        <position position="20"/>
    </location>
    <ligand>
        <name>[4Fe-4S] cluster</name>
        <dbReference type="ChEBI" id="CHEBI:49883"/>
        <label>1</label>
        <note>4Fe-4S-S-AdoMet</note>
    </ligand>
</feature>
<dbReference type="SUPFAM" id="SSF102114">
    <property type="entry name" value="Radical SAM enzymes"/>
    <property type="match status" value="1"/>
</dbReference>
<sequence length="327" mass="37282">MKDRYGREIRYLRISVTDRCNLACTYCNPERNFSWIPSNELLTLEEIEFVARAFSRLGLKKIRLTGGEPLLRKGIVDLAKKLYSIQGIEEVCITTNGVLLLDYADSLYDVGVRHINISLDTLRPERFKEVSGKDALHRVLAGIERVIELGFFPIKINTVLIKGINDHELFDFARLTMENVLEWRFIEYMPIGSKCSWQEGEVITTDTAKKRLEEQFGPLEEVFPNGKWHGPAKLFRIKGAKGLIGFISPMSHHFCDTCNRLRLTPDGKLRLCLFSDNEVDLKTKIREGMSIEALSKFLKEVVYDKPLGPVAQNKEPGCERAMRAIGG</sequence>
<dbReference type="Pfam" id="PF06463">
    <property type="entry name" value="Mob_synth_C"/>
    <property type="match status" value="1"/>
</dbReference>
<feature type="binding site" evidence="10">
    <location>
        <position position="272"/>
    </location>
    <ligand>
        <name>[4Fe-4S] cluster</name>
        <dbReference type="ChEBI" id="CHEBI:49883"/>
        <label>2</label>
        <note>4Fe-4S-substrate</note>
    </ligand>
</feature>